<accession>A0A3P6ERB3</accession>
<reference evidence="1" key="1">
    <citation type="submission" date="2018-11" db="EMBL/GenBank/DDBJ databases">
        <authorList>
            <consortium name="Genoscope - CEA"/>
            <person name="William W."/>
        </authorList>
    </citation>
    <scope>NUCLEOTIDE SEQUENCE</scope>
</reference>
<gene>
    <name evidence="1" type="ORF">BOLC7T45476H</name>
</gene>
<sequence length="45" mass="5185">MNFQIWFKVPPIHTLHIQFFSSSYPQAHLSLSLYSPSLSISVVVH</sequence>
<dbReference type="EMBL" id="LR031876">
    <property type="protein sequence ID" value="VDD39916.1"/>
    <property type="molecule type" value="Genomic_DNA"/>
</dbReference>
<evidence type="ECO:0000313" key="1">
    <source>
        <dbReference type="EMBL" id="VDD39916.1"/>
    </source>
</evidence>
<proteinExistence type="predicted"/>
<dbReference type="AlphaFoldDB" id="A0A3P6ERB3"/>
<protein>
    <submittedName>
        <fullName evidence="1">Uncharacterized protein</fullName>
    </submittedName>
</protein>
<organism evidence="1">
    <name type="scientific">Brassica oleracea</name>
    <name type="common">Wild cabbage</name>
    <dbReference type="NCBI Taxonomy" id="3712"/>
    <lineage>
        <taxon>Eukaryota</taxon>
        <taxon>Viridiplantae</taxon>
        <taxon>Streptophyta</taxon>
        <taxon>Embryophyta</taxon>
        <taxon>Tracheophyta</taxon>
        <taxon>Spermatophyta</taxon>
        <taxon>Magnoliopsida</taxon>
        <taxon>eudicotyledons</taxon>
        <taxon>Gunneridae</taxon>
        <taxon>Pentapetalae</taxon>
        <taxon>rosids</taxon>
        <taxon>malvids</taxon>
        <taxon>Brassicales</taxon>
        <taxon>Brassicaceae</taxon>
        <taxon>Brassiceae</taxon>
        <taxon>Brassica</taxon>
    </lineage>
</organism>
<name>A0A3P6ERB3_BRAOL</name>